<dbReference type="Proteomes" id="UP000005012">
    <property type="component" value="Chromosome"/>
</dbReference>
<sequence length="404" mass="46807">MLNSPPAKKFKQINHLSIHFKDNPTNIHSVIYANGYNQVEVIVTAEILDENNDAFFENEKEFRDCIYFCSFSDQQLLGDEWIISEHRGDYCKAVQNEITHIKNASIEAIKSIKRISASYYFSLKEINPGHEIAVGVRIDGEGLFNTSQNGTLNHKGEIIFIAPKRVIIQGIKKIDYDNNENITITDNDWQEISKNISFHISKGAILGNYEHNYGVIRRKTFKITTHNKYKLKYKSPVYSLQHIPKIKDWYHNHVMPHAIKIVGGPYYSGIYVNSWFIEPNNIEIGYSNILNKGLNRIIKDIRQSLYCTEEKDGRFVGDTTYAIWPRLEGNLGPLWSKTTLDKHAITIVCHQMYLRDKKLYYWGYYCPAPYHVADPLQIFIIDEYGNRGNINIVFEEDMYGTVSV</sequence>
<evidence type="ECO:0000313" key="2">
    <source>
        <dbReference type="Proteomes" id="UP000005012"/>
    </source>
</evidence>
<dbReference type="EMBL" id="CP003488">
    <property type="protein sequence ID" value="AFH92904.1"/>
    <property type="molecule type" value="Genomic_DNA"/>
</dbReference>
<dbReference type="AlphaFoldDB" id="A0A140NGN8"/>
<reference evidence="2" key="2">
    <citation type="submission" date="2012-04" db="EMBL/GenBank/DDBJ databases">
        <title>Complete genome sequence of Providencia stuartii clinical isolate MRSN 2154.</title>
        <authorList>
            <person name="Clifford R.J."/>
            <person name="Hang J."/>
            <person name="Riley M.C."/>
            <person name="Onmus-Leone F."/>
            <person name="Kuschner R.A."/>
            <person name="Lesho E.P."/>
            <person name="Waterman P.E."/>
        </authorList>
    </citation>
    <scope>NUCLEOTIDE SEQUENCE [LARGE SCALE GENOMIC DNA]</scope>
    <source>
        <strain evidence="2">MRSN 2154</strain>
    </source>
</reference>
<dbReference type="KEGG" id="psi:S70_05135"/>
<protein>
    <submittedName>
        <fullName evidence="1">Uncharacterized protein</fullName>
    </submittedName>
</protein>
<dbReference type="OrthoDB" id="6462173at2"/>
<dbReference type="HOGENOM" id="CLU_681269_0_0_6"/>
<gene>
    <name evidence="1" type="ordered locus">S70_05135</name>
</gene>
<proteinExistence type="predicted"/>
<evidence type="ECO:0000313" key="1">
    <source>
        <dbReference type="EMBL" id="AFH92904.1"/>
    </source>
</evidence>
<organism evidence="1 2">
    <name type="scientific">Providencia stuartii (strain MRSN 2154)</name>
    <dbReference type="NCBI Taxonomy" id="1157951"/>
    <lineage>
        <taxon>Bacteria</taxon>
        <taxon>Pseudomonadati</taxon>
        <taxon>Pseudomonadota</taxon>
        <taxon>Gammaproteobacteria</taxon>
        <taxon>Enterobacterales</taxon>
        <taxon>Morganellaceae</taxon>
        <taxon>Providencia</taxon>
    </lineage>
</organism>
<name>A0A140NGN8_PROSM</name>
<dbReference type="PATRIC" id="fig|1157951.4.peg.1016"/>
<reference evidence="1 2" key="1">
    <citation type="journal article" date="2012" name="J. Bacteriol.">
        <title>Complete Genome Sequence of Providencia stuartii Clinical Isolate MRSN 2154.</title>
        <authorList>
            <person name="Clifford R.J."/>
            <person name="Hang J."/>
            <person name="Riley M.C."/>
            <person name="Onmus-Leone F."/>
            <person name="Kuschner R.A."/>
            <person name="Lesho E.P."/>
            <person name="Waterman P.E."/>
        </authorList>
    </citation>
    <scope>NUCLEOTIDE SEQUENCE [LARGE SCALE GENOMIC DNA]</scope>
    <source>
        <strain evidence="1 2">MRSN 2154</strain>
    </source>
</reference>
<accession>A0A140NGN8</accession>
<dbReference type="RefSeq" id="WP_014656574.1">
    <property type="nucleotide sequence ID" value="NC_017731.1"/>
</dbReference>
<dbReference type="GeneID" id="93518309"/>